<evidence type="ECO:0000313" key="1">
    <source>
        <dbReference type="EMBL" id="SUJ26378.1"/>
    </source>
</evidence>
<gene>
    <name evidence="1" type="ORF">NCTC11388_03942</name>
</gene>
<proteinExistence type="predicted"/>
<reference evidence="1 2" key="1">
    <citation type="submission" date="2018-06" db="EMBL/GenBank/DDBJ databases">
        <authorList>
            <consortium name="Pathogen Informatics"/>
            <person name="Doyle S."/>
        </authorList>
    </citation>
    <scope>NUCLEOTIDE SEQUENCE [LARGE SCALE GENOMIC DNA]</scope>
    <source>
        <strain evidence="1 2">NCTC11388</strain>
    </source>
</reference>
<organism evidence="1 2">
    <name type="scientific">Sphingobacterium spiritivorum</name>
    <name type="common">Flavobacterium spiritivorum</name>
    <dbReference type="NCBI Taxonomy" id="258"/>
    <lineage>
        <taxon>Bacteria</taxon>
        <taxon>Pseudomonadati</taxon>
        <taxon>Bacteroidota</taxon>
        <taxon>Sphingobacteriia</taxon>
        <taxon>Sphingobacteriales</taxon>
        <taxon>Sphingobacteriaceae</taxon>
        <taxon>Sphingobacterium</taxon>
    </lineage>
</organism>
<protein>
    <submittedName>
        <fullName evidence="1">Uncharacterized protein</fullName>
    </submittedName>
</protein>
<name>A0A380CQ11_SPHSI</name>
<dbReference type="EMBL" id="UGYW01000002">
    <property type="protein sequence ID" value="SUJ26378.1"/>
    <property type="molecule type" value="Genomic_DNA"/>
</dbReference>
<accession>A0A380CQ11</accession>
<dbReference type="AlphaFoldDB" id="A0A380CQ11"/>
<evidence type="ECO:0000313" key="2">
    <source>
        <dbReference type="Proteomes" id="UP000254893"/>
    </source>
</evidence>
<dbReference type="RefSeq" id="WP_115171310.1">
    <property type="nucleotide sequence ID" value="NZ_UGYW01000002.1"/>
</dbReference>
<sequence length="674" mass="77280">MPHNWNNILVVTKDELVPNWYNTENTLYSEVKRYSKKEYGIKRVQLGGNGRTMLISFDSLPAEIQDGIGDPRKLNHILERFYKVDSDAVRFYSNFKFDDGTYLDTEYQERYIINASVLKAAIALRDAREVERRTKGGNLVGITQSILSDVQSFNVILDKKHNVRHTLPPGEKQFKKLLKDFETGQYISIISGKHKNANRRKVNDATVELLNNLFAGQATKPTATEVHRQYEAFMNGYLEVINNETSEIYNPADFKTLGATTVTNYIAQWSNKIGTYAKRSGDRQKLMQQFKPFHSLDKPKYAGSIISIDDRQPPFKMADGSRIWFYNGIDLGSEAFTCWVYGKSKEGIILEFYRQMVRNYADWGFNLPAELEAEMSLNSSFTSSFLKEGAMFQYVRIEANNARGKRIEAYYRPLRYNLEKKRIGWLARPHALTEANQPGAKEVPTLPYNDIVQGCLEDIETWNNMPHSVHTHMSRWEVFTQKQHPNLQPTNYAAILPYVGYRTETSCNVGMIQLNNGMCLLGDAGKVATGNKLINLMNQVEGKDVEVYWLDDNEGNLLKAHVYIGTQLICEAVAKPRYQKARIEQTPEDYENRKIMSSYVATIEAYARRQKKAIDTLTIIDNTPKPKKSFVMPGLKSRNENVHPENGNIIEESTALLTESENYTSHKKSLKERF</sequence>
<dbReference type="Proteomes" id="UP000254893">
    <property type="component" value="Unassembled WGS sequence"/>
</dbReference>